<reference evidence="3 4" key="1">
    <citation type="submission" date="2014-07" db="EMBL/GenBank/DDBJ databases">
        <title>Genome of Chryseobacterium luteum DSM 18605.</title>
        <authorList>
            <person name="Stropko S.J."/>
            <person name="Pipes S.E."/>
            <person name="Newman J.D."/>
        </authorList>
    </citation>
    <scope>NUCLEOTIDE SEQUENCE [LARGE SCALE GENOMIC DNA]</scope>
    <source>
        <strain evidence="3 4">DSM 18605</strain>
    </source>
</reference>
<protein>
    <submittedName>
        <fullName evidence="3">Heat-shock protein</fullName>
    </submittedName>
</protein>
<proteinExistence type="predicted"/>
<dbReference type="PROSITE" id="PS51257">
    <property type="entry name" value="PROKAR_LIPOPROTEIN"/>
    <property type="match status" value="1"/>
</dbReference>
<dbReference type="InterPro" id="IPR053147">
    <property type="entry name" value="Hsp_HslJ-like"/>
</dbReference>
<dbReference type="OrthoDB" id="8602292at2"/>
<dbReference type="Proteomes" id="UP000028703">
    <property type="component" value="Unassembled WGS sequence"/>
</dbReference>
<dbReference type="RefSeq" id="WP_034700986.1">
    <property type="nucleotide sequence ID" value="NZ_JPRO01000001.1"/>
</dbReference>
<evidence type="ECO:0000313" key="4">
    <source>
        <dbReference type="Proteomes" id="UP000028703"/>
    </source>
</evidence>
<evidence type="ECO:0000256" key="1">
    <source>
        <dbReference type="SAM" id="SignalP"/>
    </source>
</evidence>
<dbReference type="Gene3D" id="2.40.128.270">
    <property type="match status" value="1"/>
</dbReference>
<dbReference type="InterPro" id="IPR038670">
    <property type="entry name" value="HslJ-like_sf"/>
</dbReference>
<feature type="signal peptide" evidence="1">
    <location>
        <begin position="1"/>
        <end position="18"/>
    </location>
</feature>
<dbReference type="PANTHER" id="PTHR35535:SF1">
    <property type="entry name" value="HEAT SHOCK PROTEIN HSLJ"/>
    <property type="match status" value="1"/>
</dbReference>
<organism evidence="3 4">
    <name type="scientific">Chryseobacterium luteum</name>
    <dbReference type="NCBI Taxonomy" id="421531"/>
    <lineage>
        <taxon>Bacteria</taxon>
        <taxon>Pseudomonadati</taxon>
        <taxon>Bacteroidota</taxon>
        <taxon>Flavobacteriia</taxon>
        <taxon>Flavobacteriales</taxon>
        <taxon>Weeksellaceae</taxon>
        <taxon>Chryseobacterium group</taxon>
        <taxon>Chryseobacterium</taxon>
    </lineage>
</organism>
<dbReference type="AlphaFoldDB" id="A0A085ZXG0"/>
<accession>A0A085ZXG0</accession>
<gene>
    <name evidence="3" type="ORF">IX38_00985</name>
</gene>
<dbReference type="EMBL" id="JPRO01000001">
    <property type="protein sequence ID" value="KFF09124.1"/>
    <property type="molecule type" value="Genomic_DNA"/>
</dbReference>
<evidence type="ECO:0000313" key="3">
    <source>
        <dbReference type="EMBL" id="KFF09124.1"/>
    </source>
</evidence>
<dbReference type="InterPro" id="IPR005184">
    <property type="entry name" value="DUF306_Meta_HslJ"/>
</dbReference>
<keyword evidence="1" id="KW-0732">Signal</keyword>
<keyword evidence="4" id="KW-1185">Reference proteome</keyword>
<dbReference type="eggNOG" id="COG3187">
    <property type="taxonomic scope" value="Bacteria"/>
</dbReference>
<feature type="domain" description="DUF306" evidence="2">
    <location>
        <begin position="31"/>
        <end position="136"/>
    </location>
</feature>
<name>A0A085ZXG0_9FLAO</name>
<dbReference type="PANTHER" id="PTHR35535">
    <property type="entry name" value="HEAT SHOCK PROTEIN HSLJ"/>
    <property type="match status" value="1"/>
</dbReference>
<sequence length="144" mass="15812">MKKILVSFFAVLFLGIAAGCSSLPEKNPGLQRQWMLVSFDQFSKEELVKNKAEINLTGIMEKGKIKGGAGMGCNSIFFTSEFKSNGKVTISGVGSTLKACRNMELENAFLQKFDKMTNYSIEGHFLTLSDGSGNSMKFIASDWD</sequence>
<evidence type="ECO:0000259" key="2">
    <source>
        <dbReference type="Pfam" id="PF03724"/>
    </source>
</evidence>
<comment type="caution">
    <text evidence="3">The sequence shown here is derived from an EMBL/GenBank/DDBJ whole genome shotgun (WGS) entry which is preliminary data.</text>
</comment>
<feature type="chain" id="PRO_5001801925" evidence="1">
    <location>
        <begin position="19"/>
        <end position="144"/>
    </location>
</feature>
<dbReference type="Pfam" id="PF03724">
    <property type="entry name" value="META"/>
    <property type="match status" value="1"/>
</dbReference>